<keyword evidence="2" id="KW-0723">Serine/threonine-protein kinase</keyword>
<organism evidence="13">
    <name type="scientific">Schistosoma curassoni</name>
    <dbReference type="NCBI Taxonomy" id="6186"/>
    <lineage>
        <taxon>Eukaryota</taxon>
        <taxon>Metazoa</taxon>
        <taxon>Spiralia</taxon>
        <taxon>Lophotrochozoa</taxon>
        <taxon>Platyhelminthes</taxon>
        <taxon>Trematoda</taxon>
        <taxon>Digenea</taxon>
        <taxon>Strigeidida</taxon>
        <taxon>Schistosomatoidea</taxon>
        <taxon>Schistosomatidae</taxon>
        <taxon>Schistosoma</taxon>
    </lineage>
</organism>
<dbReference type="PANTHER" id="PTHR47167:SF4">
    <property type="entry name" value="SERINE_THREONINE-PROTEIN KINASE TAO"/>
    <property type="match status" value="1"/>
</dbReference>
<evidence type="ECO:0000259" key="10">
    <source>
        <dbReference type="PROSITE" id="PS50011"/>
    </source>
</evidence>
<comment type="catalytic activity">
    <reaction evidence="8">
        <text>L-seryl-[protein] + ATP = O-phospho-L-seryl-[protein] + ADP + H(+)</text>
        <dbReference type="Rhea" id="RHEA:17989"/>
        <dbReference type="Rhea" id="RHEA-COMP:9863"/>
        <dbReference type="Rhea" id="RHEA-COMP:11604"/>
        <dbReference type="ChEBI" id="CHEBI:15378"/>
        <dbReference type="ChEBI" id="CHEBI:29999"/>
        <dbReference type="ChEBI" id="CHEBI:30616"/>
        <dbReference type="ChEBI" id="CHEBI:83421"/>
        <dbReference type="ChEBI" id="CHEBI:456216"/>
        <dbReference type="EC" id="2.7.11.1"/>
    </reaction>
</comment>
<evidence type="ECO:0000313" key="11">
    <source>
        <dbReference type="EMBL" id="VDP36228.1"/>
    </source>
</evidence>
<evidence type="ECO:0000256" key="3">
    <source>
        <dbReference type="ARBA" id="ARBA00022679"/>
    </source>
</evidence>
<reference evidence="11 12" key="2">
    <citation type="submission" date="2018-11" db="EMBL/GenBank/DDBJ databases">
        <authorList>
            <consortium name="Pathogen Informatics"/>
        </authorList>
    </citation>
    <scope>NUCLEOTIDE SEQUENCE [LARGE SCALE GENOMIC DNA]</scope>
    <source>
        <strain evidence="11">Dakar</strain>
        <strain evidence="12">Dakar, Senegal</strain>
    </source>
</reference>
<keyword evidence="4" id="KW-0547">Nucleotide-binding</keyword>
<evidence type="ECO:0000256" key="2">
    <source>
        <dbReference type="ARBA" id="ARBA00022527"/>
    </source>
</evidence>
<evidence type="ECO:0000256" key="9">
    <source>
        <dbReference type="SAM" id="Coils"/>
    </source>
</evidence>
<proteinExistence type="predicted"/>
<accession>A0A183K3M5</accession>
<evidence type="ECO:0000256" key="7">
    <source>
        <dbReference type="ARBA" id="ARBA00047899"/>
    </source>
</evidence>
<sequence length="304" mass="34587">MPKSLRTTVFKDPELSKYFSHENPTTVFTEFRQISCGSFGALYYARNRITSEVVAIKELKEVLTSFDYLHSEERIHRDIKAANILLTDSGGVKIDDFGSASFVSPASSFVGTPFWIAPLRITCIEMAELEPPYFSVTNPMAALYQIASNDAPRWWEVTSPMNFRILYELIQRTKAAVVVQENQISQKWKRFSMKVTLVTLHLRSYLTAVRRAQHQGNLASVEISSPADTSSPVGHFATLKTTQMMRGLSLEPDASNSPAAVAFGFTQQSYERGMANWRDQMNELERLRNQYNKHLKRVEDKNKI</sequence>
<dbReference type="EMBL" id="UZAK01033313">
    <property type="protein sequence ID" value="VDP36228.1"/>
    <property type="molecule type" value="Genomic_DNA"/>
</dbReference>
<dbReference type="Proteomes" id="UP000279833">
    <property type="component" value="Unassembled WGS sequence"/>
</dbReference>
<dbReference type="PROSITE" id="PS50011">
    <property type="entry name" value="PROTEIN_KINASE_DOM"/>
    <property type="match status" value="1"/>
</dbReference>
<evidence type="ECO:0000256" key="1">
    <source>
        <dbReference type="ARBA" id="ARBA00012513"/>
    </source>
</evidence>
<evidence type="ECO:0000313" key="12">
    <source>
        <dbReference type="Proteomes" id="UP000279833"/>
    </source>
</evidence>
<gene>
    <name evidence="11" type="ORF">SCUD_LOCUS9592</name>
</gene>
<dbReference type="SUPFAM" id="SSF56112">
    <property type="entry name" value="Protein kinase-like (PK-like)"/>
    <property type="match status" value="1"/>
</dbReference>
<dbReference type="WBParaSite" id="SCUD_0000959201-mRNA-1">
    <property type="protein sequence ID" value="SCUD_0000959201-mRNA-1"/>
    <property type="gene ID" value="SCUD_0000959201"/>
</dbReference>
<dbReference type="InterPro" id="IPR051234">
    <property type="entry name" value="TAO_STE20_kinase"/>
</dbReference>
<evidence type="ECO:0000313" key="13">
    <source>
        <dbReference type="WBParaSite" id="SCUD_0000959201-mRNA-1"/>
    </source>
</evidence>
<dbReference type="InterPro" id="IPR000719">
    <property type="entry name" value="Prot_kinase_dom"/>
</dbReference>
<feature type="domain" description="Protein kinase" evidence="10">
    <location>
        <begin position="1"/>
        <end position="217"/>
    </location>
</feature>
<evidence type="ECO:0000256" key="6">
    <source>
        <dbReference type="ARBA" id="ARBA00022840"/>
    </source>
</evidence>
<dbReference type="EC" id="2.7.11.1" evidence="1"/>
<dbReference type="GO" id="GO:0005737">
    <property type="term" value="C:cytoplasm"/>
    <property type="evidence" value="ECO:0007669"/>
    <property type="project" value="TreeGrafter"/>
</dbReference>
<keyword evidence="12" id="KW-1185">Reference proteome</keyword>
<protein>
    <recommendedName>
        <fullName evidence="1">non-specific serine/threonine protein kinase</fullName>
        <ecNumber evidence="1">2.7.11.1</ecNumber>
    </recommendedName>
</protein>
<reference evidence="13" key="1">
    <citation type="submission" date="2016-06" db="UniProtKB">
        <authorList>
            <consortium name="WormBaseParasite"/>
        </authorList>
    </citation>
    <scope>IDENTIFICATION</scope>
</reference>
<comment type="catalytic activity">
    <reaction evidence="7">
        <text>L-threonyl-[protein] + ATP = O-phospho-L-threonyl-[protein] + ADP + H(+)</text>
        <dbReference type="Rhea" id="RHEA:46608"/>
        <dbReference type="Rhea" id="RHEA-COMP:11060"/>
        <dbReference type="Rhea" id="RHEA-COMP:11605"/>
        <dbReference type="ChEBI" id="CHEBI:15378"/>
        <dbReference type="ChEBI" id="CHEBI:30013"/>
        <dbReference type="ChEBI" id="CHEBI:30616"/>
        <dbReference type="ChEBI" id="CHEBI:61977"/>
        <dbReference type="ChEBI" id="CHEBI:456216"/>
        <dbReference type="EC" id="2.7.11.1"/>
    </reaction>
</comment>
<name>A0A183K3M5_9TREM</name>
<dbReference type="GO" id="GO:0005524">
    <property type="term" value="F:ATP binding"/>
    <property type="evidence" value="ECO:0007669"/>
    <property type="project" value="UniProtKB-KW"/>
</dbReference>
<dbReference type="InterPro" id="IPR011009">
    <property type="entry name" value="Kinase-like_dom_sf"/>
</dbReference>
<evidence type="ECO:0000256" key="8">
    <source>
        <dbReference type="ARBA" id="ARBA00048679"/>
    </source>
</evidence>
<dbReference type="AlphaFoldDB" id="A0A183K3M5"/>
<evidence type="ECO:0000256" key="4">
    <source>
        <dbReference type="ARBA" id="ARBA00022741"/>
    </source>
</evidence>
<dbReference type="PANTHER" id="PTHR47167">
    <property type="entry name" value="SERINE/THREONINE-PROTEIN KINASE TAO1-LIKE PROTEIN"/>
    <property type="match status" value="1"/>
</dbReference>
<dbReference type="SMART" id="SM00220">
    <property type="entry name" value="S_TKc"/>
    <property type="match status" value="1"/>
</dbReference>
<dbReference type="GO" id="GO:0004674">
    <property type="term" value="F:protein serine/threonine kinase activity"/>
    <property type="evidence" value="ECO:0007669"/>
    <property type="project" value="UniProtKB-KW"/>
</dbReference>
<evidence type="ECO:0000256" key="5">
    <source>
        <dbReference type="ARBA" id="ARBA00022777"/>
    </source>
</evidence>
<dbReference type="STRING" id="6186.A0A183K3M5"/>
<keyword evidence="3" id="KW-0808">Transferase</keyword>
<feature type="coiled-coil region" evidence="9">
    <location>
        <begin position="267"/>
        <end position="304"/>
    </location>
</feature>
<keyword evidence="9" id="KW-0175">Coiled coil</keyword>
<keyword evidence="6" id="KW-0067">ATP-binding</keyword>
<keyword evidence="5" id="KW-0418">Kinase</keyword>
<dbReference type="Gene3D" id="1.10.510.10">
    <property type="entry name" value="Transferase(Phosphotransferase) domain 1"/>
    <property type="match status" value="1"/>
</dbReference>
<dbReference type="Pfam" id="PF00069">
    <property type="entry name" value="Pkinase"/>
    <property type="match status" value="1"/>
</dbReference>